<feature type="region of interest" description="Disordered" evidence="7">
    <location>
        <begin position="339"/>
        <end position="372"/>
    </location>
</feature>
<dbReference type="PROSITE" id="PS50811">
    <property type="entry name" value="WRKY"/>
    <property type="match status" value="1"/>
</dbReference>
<evidence type="ECO:0000256" key="1">
    <source>
        <dbReference type="ARBA" id="ARBA00004123"/>
    </source>
</evidence>
<keyword evidence="4" id="KW-0238">DNA-binding</keyword>
<comment type="subcellular location">
    <subcellularLocation>
        <location evidence="1">Nucleus</location>
    </subcellularLocation>
</comment>
<proteinExistence type="predicted"/>
<organism evidence="9 10">
    <name type="scientific">Vanilla planifolia</name>
    <name type="common">Vanilla</name>
    <dbReference type="NCBI Taxonomy" id="51239"/>
    <lineage>
        <taxon>Eukaryota</taxon>
        <taxon>Viridiplantae</taxon>
        <taxon>Streptophyta</taxon>
        <taxon>Embryophyta</taxon>
        <taxon>Tracheophyta</taxon>
        <taxon>Spermatophyta</taxon>
        <taxon>Magnoliopsida</taxon>
        <taxon>Liliopsida</taxon>
        <taxon>Asparagales</taxon>
        <taxon>Orchidaceae</taxon>
        <taxon>Vanilloideae</taxon>
        <taxon>Vanilleae</taxon>
        <taxon>Vanilla</taxon>
    </lineage>
</organism>
<accession>A0A835RM32</accession>
<dbReference type="Proteomes" id="UP000639772">
    <property type="component" value="Unassembled WGS sequence"/>
</dbReference>
<protein>
    <recommendedName>
        <fullName evidence="8">WRKY domain-containing protein</fullName>
    </recommendedName>
</protein>
<dbReference type="PANTHER" id="PTHR31221:SF360">
    <property type="entry name" value="WRKY DOMAIN-CONTAINING PROTEIN"/>
    <property type="match status" value="1"/>
</dbReference>
<dbReference type="PANTHER" id="PTHR31221">
    <property type="entry name" value="WRKY TRANSCRIPTION FACTOR PROTEIN 1-RELATED"/>
    <property type="match status" value="1"/>
</dbReference>
<evidence type="ECO:0000256" key="3">
    <source>
        <dbReference type="ARBA" id="ARBA00023015"/>
    </source>
</evidence>
<dbReference type="Gene3D" id="2.20.25.80">
    <property type="entry name" value="WRKY domain"/>
    <property type="match status" value="1"/>
</dbReference>
<dbReference type="OrthoDB" id="771494at2759"/>
<evidence type="ECO:0000259" key="8">
    <source>
        <dbReference type="PROSITE" id="PS50811"/>
    </source>
</evidence>
<evidence type="ECO:0000313" key="9">
    <source>
        <dbReference type="EMBL" id="KAG0494810.1"/>
    </source>
</evidence>
<evidence type="ECO:0000256" key="5">
    <source>
        <dbReference type="ARBA" id="ARBA00023163"/>
    </source>
</evidence>
<dbReference type="SUPFAM" id="SSF118290">
    <property type="entry name" value="WRKY DNA-binding domain"/>
    <property type="match status" value="1"/>
</dbReference>
<dbReference type="InterPro" id="IPR036576">
    <property type="entry name" value="WRKY_dom_sf"/>
</dbReference>
<dbReference type="GO" id="GO:0005634">
    <property type="term" value="C:nucleus"/>
    <property type="evidence" value="ECO:0007669"/>
    <property type="project" value="UniProtKB-SubCell"/>
</dbReference>
<dbReference type="InterPro" id="IPR003657">
    <property type="entry name" value="WRKY_dom"/>
</dbReference>
<comment type="caution">
    <text evidence="9">The sequence shown here is derived from an EMBL/GenBank/DDBJ whole genome shotgun (WGS) entry which is preliminary data.</text>
</comment>
<dbReference type="EMBL" id="JADCNM010000002">
    <property type="protein sequence ID" value="KAG0494810.1"/>
    <property type="molecule type" value="Genomic_DNA"/>
</dbReference>
<keyword evidence="6" id="KW-0539">Nucleus</keyword>
<sequence>MPEIPNTAVGDLVAGAARPEISTAVPGARYKAMSPAHLPIARSPCLTIPPGLSPTALLESPVLLTNVKAEPSPTTGTFVLPFIRNDMGSATLGSLKESSKSFAYEDTSTQSYGFRPHIRSCSRPGLSSLAPSDDHGRSTSSMVGNILVEEQSPSQLLKSENNDQPSEELDLLVIASDSPVEVSGINANVTTEDASNEFRQTMSVDCSVHVSQSDCSVSNPSTVVEKLAEDGYNWRKYGQKHVKGSEFPRSYYKCTHPNCQMKKQLERSHDGQITDIIYKGRHDHPKPQPSRRLAMGTVFISHGEEKEDMFCSLENNQVEKFPNAHCHASYNVNPNFNSEFSPTSASGDETEVGGGHSGLIAGDIADDEDPESKRRFLMIAKITD</sequence>
<keyword evidence="2" id="KW-0677">Repeat</keyword>
<gene>
    <name evidence="9" type="ORF">HPP92_005804</name>
</gene>
<keyword evidence="5" id="KW-0804">Transcription</keyword>
<feature type="domain" description="WRKY" evidence="8">
    <location>
        <begin position="223"/>
        <end position="287"/>
    </location>
</feature>
<dbReference type="GO" id="GO:0003700">
    <property type="term" value="F:DNA-binding transcription factor activity"/>
    <property type="evidence" value="ECO:0007669"/>
    <property type="project" value="InterPro"/>
</dbReference>
<keyword evidence="3" id="KW-0805">Transcription regulation</keyword>
<dbReference type="Pfam" id="PF03106">
    <property type="entry name" value="WRKY"/>
    <property type="match status" value="1"/>
</dbReference>
<dbReference type="GO" id="GO:0043565">
    <property type="term" value="F:sequence-specific DNA binding"/>
    <property type="evidence" value="ECO:0007669"/>
    <property type="project" value="InterPro"/>
</dbReference>
<name>A0A835RM32_VANPL</name>
<evidence type="ECO:0000256" key="2">
    <source>
        <dbReference type="ARBA" id="ARBA00022737"/>
    </source>
</evidence>
<dbReference type="FunFam" id="2.20.25.80:FF:000006">
    <property type="entry name" value="WRKY transcription factor"/>
    <property type="match status" value="1"/>
</dbReference>
<evidence type="ECO:0000256" key="6">
    <source>
        <dbReference type="ARBA" id="ARBA00023242"/>
    </source>
</evidence>
<evidence type="ECO:0000313" key="10">
    <source>
        <dbReference type="Proteomes" id="UP000639772"/>
    </source>
</evidence>
<dbReference type="InterPro" id="IPR044810">
    <property type="entry name" value="WRKY_plant"/>
</dbReference>
<evidence type="ECO:0000256" key="7">
    <source>
        <dbReference type="SAM" id="MobiDB-lite"/>
    </source>
</evidence>
<reference evidence="9 10" key="1">
    <citation type="journal article" date="2020" name="Nat. Food">
        <title>A phased Vanilla planifolia genome enables genetic improvement of flavour and production.</title>
        <authorList>
            <person name="Hasing T."/>
            <person name="Tang H."/>
            <person name="Brym M."/>
            <person name="Khazi F."/>
            <person name="Huang T."/>
            <person name="Chambers A.H."/>
        </authorList>
    </citation>
    <scope>NUCLEOTIDE SEQUENCE [LARGE SCALE GENOMIC DNA]</scope>
    <source>
        <tissue evidence="9">Leaf</tissue>
    </source>
</reference>
<dbReference type="SMART" id="SM00774">
    <property type="entry name" value="WRKY"/>
    <property type="match status" value="1"/>
</dbReference>
<dbReference type="AlphaFoldDB" id="A0A835RM32"/>
<evidence type="ECO:0000256" key="4">
    <source>
        <dbReference type="ARBA" id="ARBA00023125"/>
    </source>
</evidence>